<dbReference type="Proteomes" id="UP000229044">
    <property type="component" value="Unassembled WGS sequence"/>
</dbReference>
<name>A0A2G1VH24_9GAMM</name>
<reference evidence="1 2" key="1">
    <citation type="submission" date="2017-09" db="EMBL/GenBank/DDBJ databases">
        <title>The draft genome sequences of Marinobacter guineae M3B.</title>
        <authorList>
            <person name="Cao J."/>
        </authorList>
    </citation>
    <scope>NUCLEOTIDE SEQUENCE [LARGE SCALE GENOMIC DNA]</scope>
    <source>
        <strain evidence="1 2">M3B</strain>
    </source>
</reference>
<accession>A0A2G1VH24</accession>
<organism evidence="1 2">
    <name type="scientific">Marinobacter guineae</name>
    <dbReference type="NCBI Taxonomy" id="432303"/>
    <lineage>
        <taxon>Bacteria</taxon>
        <taxon>Pseudomonadati</taxon>
        <taxon>Pseudomonadota</taxon>
        <taxon>Gammaproteobacteria</taxon>
        <taxon>Pseudomonadales</taxon>
        <taxon>Marinobacteraceae</taxon>
        <taxon>Marinobacter</taxon>
    </lineage>
</organism>
<dbReference type="AlphaFoldDB" id="A0A2G1VH24"/>
<dbReference type="OrthoDB" id="3524978at2"/>
<dbReference type="NCBIfam" id="TIGR03187">
    <property type="entry name" value="DGQHR"/>
    <property type="match status" value="1"/>
</dbReference>
<evidence type="ECO:0000313" key="2">
    <source>
        <dbReference type="Proteomes" id="UP000229044"/>
    </source>
</evidence>
<dbReference type="EMBL" id="NTFI01000001">
    <property type="protein sequence ID" value="PHQ26083.1"/>
    <property type="molecule type" value="Genomic_DNA"/>
</dbReference>
<dbReference type="Pfam" id="PF14072">
    <property type="entry name" value="DndB"/>
    <property type="match status" value="1"/>
</dbReference>
<proteinExistence type="predicted"/>
<sequence>MEALVDEFSHTFPAARGVQSGRPCYVAMCPLRLVPKIFIFDGQEVPPELRAQRVLNRTRIPDIVSYLVDNPSDYTLSGITASVDGQVSFEPSTDTGLGQNLGLLSIPMDAKILINDGQHRREAIVQAIEQNPELGYDNVPVLFFIDDGLKRSQQMFADLNKHAVRPSDSISTLYDHRDALSELARNVAKEVKVFSRLTEMERSSISNRSSKLFTLSAIKNASKAMLMKGKNDPITQDEQDLAIEFWNEVAVNMRDWQLALEKKVATCDLREQYVHAHGVMLQAMGQIGADLLFKPKAQWSKILIGLQEIDWSRANGDWEGRAMHHGRISKARSSVVLTGNYIKQQLSVPLTPTEQEYEESFKK</sequence>
<keyword evidence="2" id="KW-1185">Reference proteome</keyword>
<gene>
    <name evidence="1" type="primary">dndB</name>
    <name evidence="1" type="ORF">CLH62_00260</name>
</gene>
<comment type="caution">
    <text evidence="1">The sequence shown here is derived from an EMBL/GenBank/DDBJ whole genome shotgun (WGS) entry which is preliminary data.</text>
</comment>
<dbReference type="CDD" id="cd16412">
    <property type="entry name" value="dndB"/>
    <property type="match status" value="1"/>
</dbReference>
<dbReference type="NCBIfam" id="TIGR03233">
    <property type="entry name" value="DNA_S_dndB"/>
    <property type="match status" value="1"/>
</dbReference>
<dbReference type="InterPro" id="IPR017601">
    <property type="entry name" value="DGQHR-contain_dom"/>
</dbReference>
<evidence type="ECO:0000313" key="1">
    <source>
        <dbReference type="EMBL" id="PHQ26083.1"/>
    </source>
</evidence>
<protein>
    <submittedName>
        <fullName evidence="1">DNA sulfur modification protein DndB</fullName>
    </submittedName>
</protein>
<dbReference type="InterPro" id="IPR017642">
    <property type="entry name" value="DNA_S_mod_DndB"/>
</dbReference>